<keyword evidence="5" id="KW-0175">Coiled coil</keyword>
<feature type="coiled-coil region" evidence="5">
    <location>
        <begin position="6"/>
        <end position="33"/>
    </location>
</feature>
<dbReference type="Pfam" id="PF01258">
    <property type="entry name" value="zf-dskA_traR"/>
    <property type="match status" value="1"/>
</dbReference>
<dbReference type="InterPro" id="IPR037187">
    <property type="entry name" value="DnaK_N"/>
</dbReference>
<feature type="domain" description="Zinc finger DksA/TraR C4-type" evidence="6">
    <location>
        <begin position="82"/>
        <end position="109"/>
    </location>
</feature>
<dbReference type="EMBL" id="JBHSDT010000003">
    <property type="protein sequence ID" value="MFC4402066.1"/>
    <property type="molecule type" value="Genomic_DNA"/>
</dbReference>
<evidence type="ECO:0000256" key="3">
    <source>
        <dbReference type="ARBA" id="ARBA00022833"/>
    </source>
</evidence>
<evidence type="ECO:0000256" key="4">
    <source>
        <dbReference type="PROSITE-ProRule" id="PRU00510"/>
    </source>
</evidence>
<proteinExistence type="predicted"/>
<dbReference type="PANTHER" id="PTHR33823">
    <property type="entry name" value="RNA POLYMERASE-BINDING TRANSCRIPTION FACTOR DKSA-RELATED"/>
    <property type="match status" value="1"/>
</dbReference>
<keyword evidence="1" id="KW-0479">Metal-binding</keyword>
<feature type="zinc finger region" description="dksA C4-type" evidence="4">
    <location>
        <begin position="87"/>
        <end position="111"/>
    </location>
</feature>
<evidence type="ECO:0000256" key="5">
    <source>
        <dbReference type="SAM" id="Coils"/>
    </source>
</evidence>
<keyword evidence="8" id="KW-1185">Reference proteome</keyword>
<reference evidence="8" key="1">
    <citation type="journal article" date="2019" name="Int. J. Syst. Evol. Microbiol.">
        <title>The Global Catalogue of Microorganisms (GCM) 10K type strain sequencing project: providing services to taxonomists for standard genome sequencing and annotation.</title>
        <authorList>
            <consortium name="The Broad Institute Genomics Platform"/>
            <consortium name="The Broad Institute Genome Sequencing Center for Infectious Disease"/>
            <person name="Wu L."/>
            <person name="Ma J."/>
        </authorList>
    </citation>
    <scope>NUCLEOTIDE SEQUENCE [LARGE SCALE GENOMIC DNA]</scope>
    <source>
        <strain evidence="8">CCUG 37865</strain>
    </source>
</reference>
<dbReference type="Gene3D" id="1.20.120.910">
    <property type="entry name" value="DksA, coiled-coil domain"/>
    <property type="match status" value="1"/>
</dbReference>
<evidence type="ECO:0000256" key="2">
    <source>
        <dbReference type="ARBA" id="ARBA00022771"/>
    </source>
</evidence>
<dbReference type="PANTHER" id="PTHR33823:SF4">
    <property type="entry name" value="GENERAL STRESS PROTEIN 16O"/>
    <property type="match status" value="1"/>
</dbReference>
<sequence length="112" mass="13047">MDKATIDQCRNMLEERKQEIIQKNEEAALALDEEIGELTTFNNHPADLGTELYERERDIALERNREQELEEINRALEAVDDGTYHLCIVCGKEIEEERLLTIPTTRYCVQHA</sequence>
<keyword evidence="2" id="KW-0863">Zinc-finger</keyword>
<keyword evidence="3" id="KW-0862">Zinc</keyword>
<dbReference type="RefSeq" id="WP_390249296.1">
    <property type="nucleotide sequence ID" value="NZ_JBHSDT010000003.1"/>
</dbReference>
<evidence type="ECO:0000313" key="8">
    <source>
        <dbReference type="Proteomes" id="UP001595882"/>
    </source>
</evidence>
<evidence type="ECO:0000313" key="7">
    <source>
        <dbReference type="EMBL" id="MFC4402066.1"/>
    </source>
</evidence>
<dbReference type="SUPFAM" id="SSF109635">
    <property type="entry name" value="DnaK suppressor protein DksA, alpha-hairpin domain"/>
    <property type="match status" value="1"/>
</dbReference>
<dbReference type="Proteomes" id="UP001595882">
    <property type="component" value="Unassembled WGS sequence"/>
</dbReference>
<comment type="caution">
    <text evidence="7">The sequence shown here is derived from an EMBL/GenBank/DDBJ whole genome shotgun (WGS) entry which is preliminary data.</text>
</comment>
<organism evidence="7 8">
    <name type="scientific">Gracilibacillus xinjiangensis</name>
    <dbReference type="NCBI Taxonomy" id="1193282"/>
    <lineage>
        <taxon>Bacteria</taxon>
        <taxon>Bacillati</taxon>
        <taxon>Bacillota</taxon>
        <taxon>Bacilli</taxon>
        <taxon>Bacillales</taxon>
        <taxon>Bacillaceae</taxon>
        <taxon>Gracilibacillus</taxon>
    </lineage>
</organism>
<evidence type="ECO:0000259" key="6">
    <source>
        <dbReference type="Pfam" id="PF01258"/>
    </source>
</evidence>
<accession>A0ABV8WQE0</accession>
<evidence type="ECO:0000256" key="1">
    <source>
        <dbReference type="ARBA" id="ARBA00022723"/>
    </source>
</evidence>
<gene>
    <name evidence="7" type="ORF">ACFOY7_03145</name>
</gene>
<dbReference type="PROSITE" id="PS51128">
    <property type="entry name" value="ZF_DKSA_2"/>
    <property type="match status" value="1"/>
</dbReference>
<name>A0ABV8WQE0_9BACI</name>
<dbReference type="SUPFAM" id="SSF57716">
    <property type="entry name" value="Glucocorticoid receptor-like (DNA-binding domain)"/>
    <property type="match status" value="1"/>
</dbReference>
<dbReference type="InterPro" id="IPR000962">
    <property type="entry name" value="Znf_DskA_TraR"/>
</dbReference>
<protein>
    <submittedName>
        <fullName evidence="7">TraR/DksA C4-type zinc finger protein</fullName>
    </submittedName>
</protein>